<proteinExistence type="predicted"/>
<reference evidence="2" key="1">
    <citation type="submission" date="2018-04" db="EMBL/GenBank/DDBJ databases">
        <authorList>
            <person name="Go L.Y."/>
            <person name="Mitchell J.A."/>
        </authorList>
    </citation>
    <scope>NUCLEOTIDE SEQUENCE</scope>
    <source>
        <strain evidence="2">WBAD</strain>
    </source>
</reference>
<gene>
    <name evidence="2" type="ORF">WBAD_0594</name>
</gene>
<organism evidence="2">
    <name type="scientific">Wolbachia endosymbiont of Aleurodicus dispersus</name>
    <dbReference type="NCBI Taxonomy" id="1288877"/>
    <lineage>
        <taxon>Bacteria</taxon>
        <taxon>Pseudomonadati</taxon>
        <taxon>Pseudomonadota</taxon>
        <taxon>Alphaproteobacteria</taxon>
        <taxon>Rickettsiales</taxon>
        <taxon>Anaplasmataceae</taxon>
        <taxon>Wolbachieae</taxon>
        <taxon>Wolbachia</taxon>
    </lineage>
</organism>
<feature type="transmembrane region" description="Helical" evidence="1">
    <location>
        <begin position="332"/>
        <end position="351"/>
    </location>
</feature>
<dbReference type="EMBL" id="OUNE01000105">
    <property type="protein sequence ID" value="SPP33094.1"/>
    <property type="molecule type" value="Genomic_DNA"/>
</dbReference>
<feature type="transmembrane region" description="Helical" evidence="1">
    <location>
        <begin position="371"/>
        <end position="389"/>
    </location>
</feature>
<evidence type="ECO:0000313" key="2">
    <source>
        <dbReference type="EMBL" id="SPP33094.1"/>
    </source>
</evidence>
<accession>A0A3B0JEM5</accession>
<sequence>MVKEIEELIKIVGKGNLLEALFIRMGSFQHDGERDDCSIDRRNHLGVSIFAKKSKKEPLDYYLNLKFSLQGLLLIYNKAYVLLSKDRELSVKEVIDEIYKAIKKSELKKDLGEMADDRKLDTFNTLINPRGEKVLKTEKDFEDQIIKDVKDVLETSNIKDPDLYNKVIDYYYSIHQIKVNKNITLLFSSTKMFQNLFSTENSQIVSIDPYSCIYFDVLAGMLSVIESGKNGLAVYGLNDFRIDSTRSTFPSFLFLDNNSSILPSYYHCKCVENFFIDQSYRTHYGNMSRNIPEELLKNQDRFEFERIVNRNAYCATRQDTKHMEYKNTFCKLVLGMFILSVGLYAADYFLMEQKLFNSITNILPQNNLINLIVAAVLTIVIVYALFQLLKSPQDPPHSAVNGAIINDLTNVPTQSRRS</sequence>
<keyword evidence="1" id="KW-0812">Transmembrane</keyword>
<name>A0A3B0JEM5_9RICK</name>
<protein>
    <submittedName>
        <fullName evidence="2">Uncharacterized protein</fullName>
    </submittedName>
</protein>
<keyword evidence="1" id="KW-1133">Transmembrane helix</keyword>
<dbReference type="AlphaFoldDB" id="A0A3B0JEM5"/>
<keyword evidence="1" id="KW-0472">Membrane</keyword>
<evidence type="ECO:0000256" key="1">
    <source>
        <dbReference type="SAM" id="Phobius"/>
    </source>
</evidence>